<dbReference type="RefSeq" id="WP_058888692.1">
    <property type="nucleotide sequence ID" value="NZ_LQBM01000003.1"/>
</dbReference>
<sequence length="129" mass="13326">MTTNQNDPGNNRPQAEGHGAAGTEDAAPLETPPHQRGGGNQNTHGEHHRDEATRNPGLDPEPTETPGLEDGGSVKPGDTPPDSNSATASPKQDAPTKPPKSNLVMTAVIIAIVVVVLLIFVGYIAGLLD</sequence>
<gene>
    <name evidence="3" type="ORF">AVL63_03020</name>
</gene>
<name>A0A0W8IG51_9MICC</name>
<dbReference type="EMBL" id="LQBM01000003">
    <property type="protein sequence ID" value="KUG59010.1"/>
    <property type="molecule type" value="Genomic_DNA"/>
</dbReference>
<dbReference type="STRING" id="317018.AVL63_03020"/>
<feature type="region of interest" description="Disordered" evidence="1">
    <location>
        <begin position="1"/>
        <end position="101"/>
    </location>
</feature>
<keyword evidence="2" id="KW-0812">Transmembrane</keyword>
<dbReference type="InterPro" id="IPR045512">
    <property type="entry name" value="DUF6480"/>
</dbReference>
<comment type="caution">
    <text evidence="3">The sequence shown here is derived from an EMBL/GenBank/DDBJ whole genome shotgun (WGS) entry which is preliminary data.</text>
</comment>
<keyword evidence="2" id="KW-1133">Transmembrane helix</keyword>
<evidence type="ECO:0000256" key="1">
    <source>
        <dbReference type="SAM" id="MobiDB-lite"/>
    </source>
</evidence>
<feature type="transmembrane region" description="Helical" evidence="2">
    <location>
        <begin position="103"/>
        <end position="125"/>
    </location>
</feature>
<keyword evidence="4" id="KW-1185">Reference proteome</keyword>
<proteinExistence type="predicted"/>
<reference evidence="4" key="1">
    <citation type="submission" date="2015-12" db="EMBL/GenBank/DDBJ databases">
        <authorList>
            <person name="Nair G.R."/>
            <person name="Kaur G."/>
            <person name="Mayilraj S."/>
        </authorList>
    </citation>
    <scope>NUCLEOTIDE SEQUENCE [LARGE SCALE GENOMIC DNA]</scope>
    <source>
        <strain evidence="4">CD08_7</strain>
    </source>
</reference>
<accession>A0A0W8IG51</accession>
<feature type="compositionally biased region" description="Basic and acidic residues" evidence="1">
    <location>
        <begin position="44"/>
        <end position="53"/>
    </location>
</feature>
<feature type="compositionally biased region" description="Polar residues" evidence="1">
    <location>
        <begin position="1"/>
        <end position="13"/>
    </location>
</feature>
<feature type="compositionally biased region" description="Polar residues" evidence="1">
    <location>
        <begin position="81"/>
        <end position="90"/>
    </location>
</feature>
<keyword evidence="2" id="KW-0472">Membrane</keyword>
<dbReference type="Proteomes" id="UP000054023">
    <property type="component" value="Unassembled WGS sequence"/>
</dbReference>
<dbReference type="AlphaFoldDB" id="A0A0W8IG51"/>
<evidence type="ECO:0000313" key="3">
    <source>
        <dbReference type="EMBL" id="KUG59010.1"/>
    </source>
</evidence>
<dbReference type="Pfam" id="PF20088">
    <property type="entry name" value="DUF6480"/>
    <property type="match status" value="1"/>
</dbReference>
<evidence type="ECO:0000313" key="4">
    <source>
        <dbReference type="Proteomes" id="UP000054023"/>
    </source>
</evidence>
<evidence type="ECO:0000256" key="2">
    <source>
        <dbReference type="SAM" id="Phobius"/>
    </source>
</evidence>
<protein>
    <submittedName>
        <fullName evidence="3">Uncharacterized protein</fullName>
    </submittedName>
</protein>
<organism evidence="3 4">
    <name type="scientific">Nesterenkonia jeotgali</name>
    <dbReference type="NCBI Taxonomy" id="317018"/>
    <lineage>
        <taxon>Bacteria</taxon>
        <taxon>Bacillati</taxon>
        <taxon>Actinomycetota</taxon>
        <taxon>Actinomycetes</taxon>
        <taxon>Micrococcales</taxon>
        <taxon>Micrococcaceae</taxon>
        <taxon>Nesterenkonia</taxon>
    </lineage>
</organism>